<organism evidence="1 2">
    <name type="scientific">Zizania palustris</name>
    <name type="common">Northern wild rice</name>
    <dbReference type="NCBI Taxonomy" id="103762"/>
    <lineage>
        <taxon>Eukaryota</taxon>
        <taxon>Viridiplantae</taxon>
        <taxon>Streptophyta</taxon>
        <taxon>Embryophyta</taxon>
        <taxon>Tracheophyta</taxon>
        <taxon>Spermatophyta</taxon>
        <taxon>Magnoliopsida</taxon>
        <taxon>Liliopsida</taxon>
        <taxon>Poales</taxon>
        <taxon>Poaceae</taxon>
        <taxon>BOP clade</taxon>
        <taxon>Oryzoideae</taxon>
        <taxon>Oryzeae</taxon>
        <taxon>Zizaniinae</taxon>
        <taxon>Zizania</taxon>
    </lineage>
</organism>
<gene>
    <name evidence="1" type="ORF">GUJ93_ZPchr0023g33377</name>
</gene>
<dbReference type="EMBL" id="JAAALK010002060">
    <property type="protein sequence ID" value="KAG8037248.1"/>
    <property type="molecule type" value="Genomic_DNA"/>
</dbReference>
<dbReference type="PANTHER" id="PTHR33710:SF48">
    <property type="entry name" value="OS02G0307075 PROTEIN"/>
    <property type="match status" value="1"/>
</dbReference>
<keyword evidence="2" id="KW-1185">Reference proteome</keyword>
<dbReference type="OrthoDB" id="692455at2759"/>
<protein>
    <recommendedName>
        <fullName evidence="3">Endonuclease/exonuclease/phosphatase domain-containing protein</fullName>
    </recommendedName>
</protein>
<reference evidence="1" key="2">
    <citation type="submission" date="2021-02" db="EMBL/GenBank/DDBJ databases">
        <authorList>
            <person name="Kimball J.A."/>
            <person name="Haas M.W."/>
            <person name="Macchietto M."/>
            <person name="Kono T."/>
            <person name="Duquette J."/>
            <person name="Shao M."/>
        </authorList>
    </citation>
    <scope>NUCLEOTIDE SEQUENCE</scope>
    <source>
        <tissue evidence="1">Fresh leaf tissue</tissue>
    </source>
</reference>
<reference evidence="1" key="1">
    <citation type="journal article" date="2021" name="bioRxiv">
        <title>Whole Genome Assembly and Annotation of Northern Wild Rice, Zizania palustris L., Supports a Whole Genome Duplication in the Zizania Genus.</title>
        <authorList>
            <person name="Haas M."/>
            <person name="Kono T."/>
            <person name="Macchietto M."/>
            <person name="Millas R."/>
            <person name="McGilp L."/>
            <person name="Shao M."/>
            <person name="Duquette J."/>
            <person name="Hirsch C.N."/>
            <person name="Kimball J."/>
        </authorList>
    </citation>
    <scope>NUCLEOTIDE SEQUENCE</scope>
    <source>
        <tissue evidence="1">Fresh leaf tissue</tissue>
    </source>
</reference>
<accession>A0A8J5V9G1</accession>
<evidence type="ECO:0000313" key="2">
    <source>
        <dbReference type="Proteomes" id="UP000729402"/>
    </source>
</evidence>
<dbReference type="AlphaFoldDB" id="A0A8J5V9G1"/>
<evidence type="ECO:0000313" key="1">
    <source>
        <dbReference type="EMBL" id="KAG8037248.1"/>
    </source>
</evidence>
<sequence length="125" mass="14619">MFLGDFNFYRYADSRNKSRPNFSGMQTFNDCINKQGLLETPLTGCRFTWSNMQKDPLLVQLDWCSTSANWISQYPNTKFTAMERFISDHIPCRIQIGTSIPRSHIFRLENFWTTLPGFLPMVESC</sequence>
<comment type="caution">
    <text evidence="1">The sequence shown here is derived from an EMBL/GenBank/DDBJ whole genome shotgun (WGS) entry which is preliminary data.</text>
</comment>
<name>A0A8J5V9G1_ZIZPA</name>
<dbReference type="PANTHER" id="PTHR33710">
    <property type="entry name" value="BNAC02G09200D PROTEIN"/>
    <property type="match status" value="1"/>
</dbReference>
<evidence type="ECO:0008006" key="3">
    <source>
        <dbReference type="Google" id="ProtNLM"/>
    </source>
</evidence>
<dbReference type="Proteomes" id="UP000729402">
    <property type="component" value="Unassembled WGS sequence"/>
</dbReference>
<proteinExistence type="predicted"/>